<dbReference type="PANTHER" id="PTHR43481">
    <property type="entry name" value="FRUCTOSE-1-PHOSPHATE PHOSPHATASE"/>
    <property type="match status" value="1"/>
</dbReference>
<dbReference type="InterPro" id="IPR006439">
    <property type="entry name" value="HAD-SF_hydro_IA"/>
</dbReference>
<dbReference type="Proteomes" id="UP000216867">
    <property type="component" value="Unassembled WGS sequence"/>
</dbReference>
<proteinExistence type="predicted"/>
<gene>
    <name evidence="1" type="ORF">B8X04_16690</name>
</gene>
<dbReference type="InterPro" id="IPR051806">
    <property type="entry name" value="HAD-like_SPP"/>
</dbReference>
<dbReference type="InterPro" id="IPR041492">
    <property type="entry name" value="HAD_2"/>
</dbReference>
<dbReference type="InterPro" id="IPR023214">
    <property type="entry name" value="HAD_sf"/>
</dbReference>
<dbReference type="SFLD" id="SFLDG01129">
    <property type="entry name" value="C1.5:_HAD__Beta-PGM__Phosphata"/>
    <property type="match status" value="1"/>
</dbReference>
<name>A0A269Z4B7_9MICO</name>
<evidence type="ECO:0000313" key="1">
    <source>
        <dbReference type="EMBL" id="PAK92638.1"/>
    </source>
</evidence>
<comment type="caution">
    <text evidence="1">The sequence shown here is derived from an EMBL/GenBank/DDBJ whole genome shotgun (WGS) entry which is preliminary data.</text>
</comment>
<dbReference type="SFLD" id="SFLDS00003">
    <property type="entry name" value="Haloacid_Dehalogenase"/>
    <property type="match status" value="1"/>
</dbReference>
<dbReference type="GO" id="GO:0050308">
    <property type="term" value="F:sugar-phosphatase activity"/>
    <property type="evidence" value="ECO:0007669"/>
    <property type="project" value="TreeGrafter"/>
</dbReference>
<dbReference type="RefSeq" id="WP_141236373.1">
    <property type="nucleotide sequence ID" value="NZ_NCWY01000024.1"/>
</dbReference>
<dbReference type="PANTHER" id="PTHR43481:SF4">
    <property type="entry name" value="GLYCEROL-1-PHOSPHATE PHOSPHOHYDROLASE 1-RELATED"/>
    <property type="match status" value="1"/>
</dbReference>
<evidence type="ECO:0008006" key="3">
    <source>
        <dbReference type="Google" id="ProtNLM"/>
    </source>
</evidence>
<dbReference type="Gene3D" id="3.40.50.1000">
    <property type="entry name" value="HAD superfamily/HAD-like"/>
    <property type="match status" value="1"/>
</dbReference>
<accession>A0A269Z4B7</accession>
<evidence type="ECO:0000313" key="2">
    <source>
        <dbReference type="Proteomes" id="UP000216867"/>
    </source>
</evidence>
<dbReference type="PRINTS" id="PR00413">
    <property type="entry name" value="HADHALOGNASE"/>
</dbReference>
<dbReference type="SUPFAM" id="SSF56784">
    <property type="entry name" value="HAD-like"/>
    <property type="match status" value="1"/>
</dbReference>
<dbReference type="AlphaFoldDB" id="A0A269Z4B7"/>
<dbReference type="Pfam" id="PF13419">
    <property type="entry name" value="HAD_2"/>
    <property type="match status" value="1"/>
</dbReference>
<dbReference type="InterPro" id="IPR036412">
    <property type="entry name" value="HAD-like_sf"/>
</dbReference>
<dbReference type="InterPro" id="IPR023198">
    <property type="entry name" value="PGP-like_dom2"/>
</dbReference>
<dbReference type="EMBL" id="NCWY01000024">
    <property type="protein sequence ID" value="PAK92638.1"/>
    <property type="molecule type" value="Genomic_DNA"/>
</dbReference>
<dbReference type="CDD" id="cd07505">
    <property type="entry name" value="HAD_BPGM-like"/>
    <property type="match status" value="1"/>
</dbReference>
<organism evidence="1 2">
    <name type="scientific">Brevibacterium casei</name>
    <dbReference type="NCBI Taxonomy" id="33889"/>
    <lineage>
        <taxon>Bacteria</taxon>
        <taxon>Bacillati</taxon>
        <taxon>Actinomycetota</taxon>
        <taxon>Actinomycetes</taxon>
        <taxon>Micrococcales</taxon>
        <taxon>Brevibacteriaceae</taxon>
        <taxon>Brevibacterium</taxon>
    </lineage>
</organism>
<reference evidence="1 2" key="1">
    <citation type="submission" date="2017-04" db="EMBL/GenBank/DDBJ databases">
        <title>Kefir bacterial isolates.</title>
        <authorList>
            <person name="Kim Y."/>
            <person name="Blasche S."/>
            <person name="Patil K.R."/>
        </authorList>
    </citation>
    <scope>NUCLEOTIDE SEQUENCE [LARGE SCALE GENOMIC DNA]</scope>
    <source>
        <strain evidence="1 2">OG2</strain>
    </source>
</reference>
<dbReference type="NCBIfam" id="TIGR01509">
    <property type="entry name" value="HAD-SF-IA-v3"/>
    <property type="match status" value="1"/>
</dbReference>
<protein>
    <recommendedName>
        <fullName evidence="3">Hydrolase</fullName>
    </recommendedName>
</protein>
<sequence>MPSRGGAVLWDLDGTLIDSEASWAHACAQLSRELGAHPWDPEPAEISGISIPGLADLLRERGARSERRVVVKLLAERMEDLNRRDGVLWRPGALDLLETLQRAGVCQGLVTMSPSRTAATVLEQLPHPYFADVTTADMVTRPKPDPEAYRTALRNLRVSGSQSVAIEDSTIGVHSARGAGLRVIAVRGSQPVEAQDGIQVWESFRHRGIDDVIAAGLRL</sequence>
<dbReference type="Gene3D" id="1.10.150.240">
    <property type="entry name" value="Putative phosphatase, domain 2"/>
    <property type="match status" value="1"/>
</dbReference>